<evidence type="ECO:0000313" key="2">
    <source>
        <dbReference type="Proteomes" id="UP001244443"/>
    </source>
</evidence>
<name>A0AA51N4K9_9BACT</name>
<protein>
    <submittedName>
        <fullName evidence="1">Uncharacterized protein</fullName>
    </submittedName>
</protein>
<proteinExistence type="predicted"/>
<dbReference type="AlphaFoldDB" id="A0AA51N4K9"/>
<sequence length="574" mass="64176">MLLKNKYHITILILAISVFQLKSQDLSQIGKGEAIKVNGGVSVSQLFNTSFGGEQRRDPYNYFLNGNLNFSIYGLSIPLTFNFSNQQFGFQQPFNQYGLSPTYKWITLHAGYTSMSFSPYTLSGHLFLGGGVELRPDGPWSVSAMAGRLQKAIPVDTAAGNEPMYKRFGYGTNVGYQGEGYQLNLILFKSEDDPNSLEFIPEDSEVLPEENMVIGLNGSTTLFSRLALSFEYAQSALSRNVQSESSNREIFAPFPTSNELFTHRLSTSYYHAFKSNLNYGGNGYTIGLGYERVDPEYKTHGAYYFNSDLENYTVNGATQLFKGKLSISTNLGVQRDNLEDQKVNQMMRWVGAVNLNYTASEKLSLSTSYSNFQTYTNIRSQFEDINNPNPLVQPTDTLNFTQISQNLNFNANYLLKATEEKTASLTANLSAQQTTDEQGGEGQNVGSMFYNGNFGYVNQWKPLELNLSASMNVSLQESLEMQNITLGPVLSASKSLMEKQLRLSISTAFNNSYSNSNLQNTIFNARLSATYSLKERHNFSFTNAFINRKSVGNDLNNNSVSAEYNGTLTYSYQF</sequence>
<dbReference type="Proteomes" id="UP001244443">
    <property type="component" value="Chromosome"/>
</dbReference>
<reference evidence="1" key="1">
    <citation type="submission" date="2023-08" db="EMBL/GenBank/DDBJ databases">
        <title>Comparative genomics and taxonomic characterization of three novel marine species of genus Marivirga.</title>
        <authorList>
            <person name="Muhammad N."/>
            <person name="Kim S.-G."/>
        </authorList>
    </citation>
    <scope>NUCLEOTIDE SEQUENCE [LARGE SCALE GENOMIC DNA]</scope>
    <source>
        <strain evidence="1">ABR2-2</strain>
    </source>
</reference>
<dbReference type="EMBL" id="CP129970">
    <property type="protein sequence ID" value="WMN06017.1"/>
    <property type="molecule type" value="Genomic_DNA"/>
</dbReference>
<keyword evidence="2" id="KW-1185">Reference proteome</keyword>
<organism evidence="1 2">
    <name type="scientific">Marivirga arenosa</name>
    <dbReference type="NCBI Taxonomy" id="3059076"/>
    <lineage>
        <taxon>Bacteria</taxon>
        <taxon>Pseudomonadati</taxon>
        <taxon>Bacteroidota</taxon>
        <taxon>Cytophagia</taxon>
        <taxon>Cytophagales</taxon>
        <taxon>Marivirgaceae</taxon>
        <taxon>Marivirga</taxon>
    </lineage>
</organism>
<accession>A0AA51N4K9</accession>
<dbReference type="RefSeq" id="WP_308355716.1">
    <property type="nucleotide sequence ID" value="NZ_CP129970.2"/>
</dbReference>
<evidence type="ECO:0000313" key="1">
    <source>
        <dbReference type="EMBL" id="WMN06017.1"/>
    </source>
</evidence>
<gene>
    <name evidence="1" type="ORF">QYS48_31305</name>
</gene>